<organism evidence="1 2">
    <name type="scientific">Hyaloperonospora arabidopsidis (strain Emoy2)</name>
    <name type="common">Downy mildew agent</name>
    <name type="synonym">Peronospora arabidopsidis</name>
    <dbReference type="NCBI Taxonomy" id="559515"/>
    <lineage>
        <taxon>Eukaryota</taxon>
        <taxon>Sar</taxon>
        <taxon>Stramenopiles</taxon>
        <taxon>Oomycota</taxon>
        <taxon>Peronosporomycetes</taxon>
        <taxon>Peronosporales</taxon>
        <taxon>Peronosporaceae</taxon>
        <taxon>Hyaloperonospora</taxon>
    </lineage>
</organism>
<dbReference type="AlphaFoldDB" id="M4B881"/>
<dbReference type="VEuPathDB" id="FungiDB:HpaG802484"/>
<dbReference type="Proteomes" id="UP000011713">
    <property type="component" value="Unassembled WGS sequence"/>
</dbReference>
<dbReference type="InParanoid" id="M4B881"/>
<sequence length="74" mass="8751">MDPDLWKLMVPEYGARNDMGWHNSWDKLLRWIRYVDEYNGTGKEGFGDDAVLDQLEKITSKENLVSLFEWIGQE</sequence>
<dbReference type="HOGENOM" id="CLU_2693037_0_0_1"/>
<reference evidence="1" key="2">
    <citation type="submission" date="2015-06" db="UniProtKB">
        <authorList>
            <consortium name="EnsemblProtists"/>
        </authorList>
    </citation>
    <scope>IDENTIFICATION</scope>
    <source>
        <strain evidence="1">Emoy2</strain>
    </source>
</reference>
<dbReference type="EnsemblProtists" id="HpaT802484">
    <property type="protein sequence ID" value="HpaP802484"/>
    <property type="gene ID" value="HpaG802484"/>
</dbReference>
<evidence type="ECO:0000313" key="2">
    <source>
        <dbReference type="Proteomes" id="UP000011713"/>
    </source>
</evidence>
<dbReference type="EMBL" id="JH597957">
    <property type="status" value="NOT_ANNOTATED_CDS"/>
    <property type="molecule type" value="Genomic_DNA"/>
</dbReference>
<protein>
    <recommendedName>
        <fullName evidence="3">RxLR effector candidate protein</fullName>
    </recommendedName>
</protein>
<accession>M4B881</accession>
<keyword evidence="2" id="KW-1185">Reference proteome</keyword>
<evidence type="ECO:0008006" key="3">
    <source>
        <dbReference type="Google" id="ProtNLM"/>
    </source>
</evidence>
<proteinExistence type="predicted"/>
<evidence type="ECO:0000313" key="1">
    <source>
        <dbReference type="EnsemblProtists" id="HpaP802484"/>
    </source>
</evidence>
<name>M4B881_HYAAE</name>
<reference evidence="2" key="1">
    <citation type="journal article" date="2010" name="Science">
        <title>Signatures of adaptation to obligate biotrophy in the Hyaloperonospora arabidopsidis genome.</title>
        <authorList>
            <person name="Baxter L."/>
            <person name="Tripathy S."/>
            <person name="Ishaque N."/>
            <person name="Boot N."/>
            <person name="Cabral A."/>
            <person name="Kemen E."/>
            <person name="Thines M."/>
            <person name="Ah-Fong A."/>
            <person name="Anderson R."/>
            <person name="Badejoko W."/>
            <person name="Bittner-Eddy P."/>
            <person name="Boore J.L."/>
            <person name="Chibucos M.C."/>
            <person name="Coates M."/>
            <person name="Dehal P."/>
            <person name="Delehaunty K."/>
            <person name="Dong S."/>
            <person name="Downton P."/>
            <person name="Dumas B."/>
            <person name="Fabro G."/>
            <person name="Fronick C."/>
            <person name="Fuerstenberg S.I."/>
            <person name="Fulton L."/>
            <person name="Gaulin E."/>
            <person name="Govers F."/>
            <person name="Hughes L."/>
            <person name="Humphray S."/>
            <person name="Jiang R.H."/>
            <person name="Judelson H."/>
            <person name="Kamoun S."/>
            <person name="Kyung K."/>
            <person name="Meijer H."/>
            <person name="Minx P."/>
            <person name="Morris P."/>
            <person name="Nelson J."/>
            <person name="Phuntumart V."/>
            <person name="Qutob D."/>
            <person name="Rehmany A."/>
            <person name="Rougon-Cardoso A."/>
            <person name="Ryden P."/>
            <person name="Torto-Alalibo T."/>
            <person name="Studholme D."/>
            <person name="Wang Y."/>
            <person name="Win J."/>
            <person name="Wood J."/>
            <person name="Clifton S.W."/>
            <person name="Rogers J."/>
            <person name="Van den Ackerveken G."/>
            <person name="Jones J.D."/>
            <person name="McDowell J.M."/>
            <person name="Beynon J."/>
            <person name="Tyler B.M."/>
        </authorList>
    </citation>
    <scope>NUCLEOTIDE SEQUENCE [LARGE SCALE GENOMIC DNA]</scope>
    <source>
        <strain evidence="2">Emoy2</strain>
    </source>
</reference>